<accession>A0A6A7B6N2</accession>
<dbReference type="OrthoDB" id="288590at2759"/>
<dbReference type="GO" id="GO:0016491">
    <property type="term" value="F:oxidoreductase activity"/>
    <property type="evidence" value="ECO:0007669"/>
    <property type="project" value="UniProtKB-KW"/>
</dbReference>
<organism evidence="4 5">
    <name type="scientific">Plenodomus tracheiphilus IPT5</name>
    <dbReference type="NCBI Taxonomy" id="1408161"/>
    <lineage>
        <taxon>Eukaryota</taxon>
        <taxon>Fungi</taxon>
        <taxon>Dikarya</taxon>
        <taxon>Ascomycota</taxon>
        <taxon>Pezizomycotina</taxon>
        <taxon>Dothideomycetes</taxon>
        <taxon>Pleosporomycetidae</taxon>
        <taxon>Pleosporales</taxon>
        <taxon>Pleosporineae</taxon>
        <taxon>Leptosphaeriaceae</taxon>
        <taxon>Plenodomus</taxon>
    </lineage>
</organism>
<evidence type="ECO:0000256" key="1">
    <source>
        <dbReference type="ARBA" id="ARBA00008056"/>
    </source>
</evidence>
<dbReference type="PANTHER" id="PTHR47990">
    <property type="entry name" value="2-OXOGLUTARATE (2OG) AND FE(II)-DEPENDENT OXYGENASE SUPERFAMILY PROTEIN-RELATED"/>
    <property type="match status" value="1"/>
</dbReference>
<evidence type="ECO:0000313" key="5">
    <source>
        <dbReference type="Proteomes" id="UP000799423"/>
    </source>
</evidence>
<dbReference type="EMBL" id="MU006308">
    <property type="protein sequence ID" value="KAF2850029.1"/>
    <property type="molecule type" value="Genomic_DNA"/>
</dbReference>
<dbReference type="InterPro" id="IPR050231">
    <property type="entry name" value="Iron_ascorbate_oxido_reductase"/>
</dbReference>
<evidence type="ECO:0000256" key="2">
    <source>
        <dbReference type="RuleBase" id="RU003682"/>
    </source>
</evidence>
<dbReference type="Pfam" id="PF14226">
    <property type="entry name" value="DIOX_N"/>
    <property type="match status" value="1"/>
</dbReference>
<gene>
    <name evidence="4" type="ORF">T440DRAFT_425325</name>
</gene>
<keyword evidence="2" id="KW-0479">Metal-binding</keyword>
<name>A0A6A7B6N2_9PLEO</name>
<dbReference type="Proteomes" id="UP000799423">
    <property type="component" value="Unassembled WGS sequence"/>
</dbReference>
<keyword evidence="5" id="KW-1185">Reference proteome</keyword>
<dbReference type="InterPro" id="IPR027443">
    <property type="entry name" value="IPNS-like_sf"/>
</dbReference>
<dbReference type="InterPro" id="IPR044861">
    <property type="entry name" value="IPNS-like_FE2OG_OXY"/>
</dbReference>
<dbReference type="Pfam" id="PF03171">
    <property type="entry name" value="2OG-FeII_Oxy"/>
    <property type="match status" value="1"/>
</dbReference>
<dbReference type="SUPFAM" id="SSF51197">
    <property type="entry name" value="Clavaminate synthase-like"/>
    <property type="match status" value="1"/>
</dbReference>
<dbReference type="AlphaFoldDB" id="A0A6A7B6N2"/>
<feature type="domain" description="Fe2OG dioxygenase" evidence="3">
    <location>
        <begin position="172"/>
        <end position="278"/>
    </location>
</feature>
<proteinExistence type="inferred from homology"/>
<dbReference type="GO" id="GO:0044283">
    <property type="term" value="P:small molecule biosynthetic process"/>
    <property type="evidence" value="ECO:0007669"/>
    <property type="project" value="UniProtKB-ARBA"/>
</dbReference>
<dbReference type="PROSITE" id="PS51471">
    <property type="entry name" value="FE2OG_OXY"/>
    <property type="match status" value="1"/>
</dbReference>
<comment type="similarity">
    <text evidence="1 2">Belongs to the iron/ascorbate-dependent oxidoreductase family.</text>
</comment>
<dbReference type="Gene3D" id="2.60.120.330">
    <property type="entry name" value="B-lactam Antibiotic, Isopenicillin N Synthase, Chain"/>
    <property type="match status" value="1"/>
</dbReference>
<evidence type="ECO:0000259" key="3">
    <source>
        <dbReference type="PROSITE" id="PS51471"/>
    </source>
</evidence>
<keyword evidence="2" id="KW-0408">Iron</keyword>
<feature type="non-terminal residue" evidence="4">
    <location>
        <position position="318"/>
    </location>
</feature>
<dbReference type="InterPro" id="IPR005123">
    <property type="entry name" value="Oxoglu/Fe-dep_dioxygenase_dom"/>
</dbReference>
<protein>
    <submittedName>
        <fullName evidence="4">2OG-Fe(II) oxygenase</fullName>
    </submittedName>
</protein>
<keyword evidence="2" id="KW-0560">Oxidoreductase</keyword>
<reference evidence="4" key="1">
    <citation type="submission" date="2020-01" db="EMBL/GenBank/DDBJ databases">
        <authorList>
            <consortium name="DOE Joint Genome Institute"/>
            <person name="Haridas S."/>
            <person name="Albert R."/>
            <person name="Binder M."/>
            <person name="Bloem J."/>
            <person name="Labutti K."/>
            <person name="Salamov A."/>
            <person name="Andreopoulos B."/>
            <person name="Baker S.E."/>
            <person name="Barry K."/>
            <person name="Bills G."/>
            <person name="Bluhm B.H."/>
            <person name="Cannon C."/>
            <person name="Castanera R."/>
            <person name="Culley D.E."/>
            <person name="Daum C."/>
            <person name="Ezra D."/>
            <person name="Gonzalez J.B."/>
            <person name="Henrissat B."/>
            <person name="Kuo A."/>
            <person name="Liang C."/>
            <person name="Lipzen A."/>
            <person name="Lutzoni F."/>
            <person name="Magnuson J."/>
            <person name="Mondo S."/>
            <person name="Nolan M."/>
            <person name="Ohm R."/>
            <person name="Pangilinan J."/>
            <person name="Park H.-J."/>
            <person name="Ramirez L."/>
            <person name="Alfaro M."/>
            <person name="Sun H."/>
            <person name="Tritt A."/>
            <person name="Yoshinaga Y."/>
            <person name="Zwiers L.-H."/>
            <person name="Turgeon B.G."/>
            <person name="Goodwin S.B."/>
            <person name="Spatafora J.W."/>
            <person name="Crous P.W."/>
            <person name="Grigoriev I.V."/>
        </authorList>
    </citation>
    <scope>NUCLEOTIDE SEQUENCE</scope>
    <source>
        <strain evidence="4">IPT5</strain>
    </source>
</reference>
<dbReference type="GO" id="GO:0046872">
    <property type="term" value="F:metal ion binding"/>
    <property type="evidence" value="ECO:0007669"/>
    <property type="project" value="UniProtKB-KW"/>
</dbReference>
<sequence>MSESDVKLPLVDLSGYLNPKAPGDKERVITEVRNACAEFGFFQVSGHGISRDLQKGLLRSIDTLFQLPEEDKVALSYLKNPSRRGYEKSGMSLREGDALPDSKEAYYIGREDPVVEHYGFYGPNVWPDLPTDKFRGPVWDYYQATAELGRKIWEILLLALGHPISIMEAFAKRPMVQMKMIRYPPLASTLPGQFGVGAHSDFGGVTVLLQEPGKDGLEVWIEEKEAWLPVGAIEDVYVINCGDMIMKWSGGQFKSAKHRVINKADDEQRLSCATFFHGDVFATNPLNPSDPNRDTVGELLIKRFRNQFSLPKDAIRQI</sequence>
<evidence type="ECO:0000313" key="4">
    <source>
        <dbReference type="EMBL" id="KAF2850029.1"/>
    </source>
</evidence>
<dbReference type="InterPro" id="IPR026992">
    <property type="entry name" value="DIOX_N"/>
</dbReference>